<proteinExistence type="inferred from homology"/>
<dbReference type="AlphaFoldDB" id="A0A1Z1C4R1"/>
<sequence length="358" mass="39075">MPQVSSLPLSAWVDGLRKSASPFSNCGSGFIAAHILDILLARGHSVVTTVRSLEKVQAIKDAHPKFDKDKLDFAIVEDIAQPGAFNKAVISNPPFDTVIHTASPYHFKATDIKKELLDPAIIGTTGILKSIKENAPTVKRVVITSSFAAVIDRSQTVGKTYSEADWNPMTEAEAYDNPANGYRASKTFAERAAWDYVEKEKPNFTLAVCNPPLVLGPIVHYLNSLSALNTSNQRIRDLMTGAAKDSCPPTMNYLFVDVRDLAQAHVLAAEKPEAGGKRFFIVGGHFCNKEIAEIIGDVFPDLRAKLPTADALKPGDYPEKGTYGFNNERSKSLLGLTYRPLKECIVDTVKSLQAIEVN</sequence>
<dbReference type="CDD" id="cd05227">
    <property type="entry name" value="AR_SDR_e"/>
    <property type="match status" value="1"/>
</dbReference>
<dbReference type="EMBL" id="KX264276">
    <property type="protein sequence ID" value="ANM86580.1"/>
    <property type="molecule type" value="Genomic_DNA"/>
</dbReference>
<dbReference type="GO" id="GO:0016616">
    <property type="term" value="F:oxidoreductase activity, acting on the CH-OH group of donors, NAD or NADP as acceptor"/>
    <property type="evidence" value="ECO:0007669"/>
    <property type="project" value="TreeGrafter"/>
</dbReference>
<dbReference type="PANTHER" id="PTHR10366:SF564">
    <property type="entry name" value="STEROL-4-ALPHA-CARBOXYLATE 3-DEHYDROGENASE, DECARBOXYLATING"/>
    <property type="match status" value="1"/>
</dbReference>
<dbReference type="InterPro" id="IPR036291">
    <property type="entry name" value="NAD(P)-bd_dom_sf"/>
</dbReference>
<feature type="domain" description="NAD-dependent epimerase/dehydratase" evidence="3">
    <location>
        <begin position="27"/>
        <end position="278"/>
    </location>
</feature>
<keyword evidence="1" id="KW-0560">Oxidoreductase</keyword>
<dbReference type="PANTHER" id="PTHR10366">
    <property type="entry name" value="NAD DEPENDENT EPIMERASE/DEHYDRATASE"/>
    <property type="match status" value="1"/>
</dbReference>
<accession>A0A1Z1C4R1</accession>
<comment type="similarity">
    <text evidence="2">Belongs to the NAD(P)-dependent epimerase/dehydratase family. Dihydroflavonol-4-reductase subfamily.</text>
</comment>
<organism evidence="4">
    <name type="scientific">Cladonia uncialis subsp. uncialis</name>
    <dbReference type="NCBI Taxonomy" id="180999"/>
    <lineage>
        <taxon>Eukaryota</taxon>
        <taxon>Fungi</taxon>
        <taxon>Dikarya</taxon>
        <taxon>Ascomycota</taxon>
        <taxon>Pezizomycotina</taxon>
        <taxon>Lecanoromycetes</taxon>
        <taxon>OSLEUM clade</taxon>
        <taxon>Lecanoromycetidae</taxon>
        <taxon>Lecanorales</taxon>
        <taxon>Lecanorineae</taxon>
        <taxon>Cladoniaceae</taxon>
        <taxon>Cladonia</taxon>
    </lineage>
</organism>
<dbReference type="EMBL" id="MG777507">
    <property type="protein sequence ID" value="AUW31363.1"/>
    <property type="molecule type" value="Genomic_DNA"/>
</dbReference>
<evidence type="ECO:0000313" key="4">
    <source>
        <dbReference type="EMBL" id="ANM86580.1"/>
    </source>
</evidence>
<evidence type="ECO:0000259" key="3">
    <source>
        <dbReference type="Pfam" id="PF01370"/>
    </source>
</evidence>
<dbReference type="Gene3D" id="3.40.50.720">
    <property type="entry name" value="NAD(P)-binding Rossmann-like Domain"/>
    <property type="match status" value="1"/>
</dbReference>
<dbReference type="SUPFAM" id="SSF51735">
    <property type="entry name" value="NAD(P)-binding Rossmann-fold domains"/>
    <property type="match status" value="1"/>
</dbReference>
<dbReference type="FunFam" id="3.40.50.720:FF:000191">
    <property type="entry name" value="Methylglyoxal reductase (NADPH-dependent)"/>
    <property type="match status" value="1"/>
</dbReference>
<protein>
    <submittedName>
        <fullName evidence="4">Putative reductase</fullName>
    </submittedName>
</protein>
<dbReference type="InterPro" id="IPR050425">
    <property type="entry name" value="NAD(P)_dehydrat-like"/>
</dbReference>
<dbReference type="Pfam" id="PF01370">
    <property type="entry name" value="Epimerase"/>
    <property type="match status" value="1"/>
</dbReference>
<reference evidence="4" key="1">
    <citation type="submission" date="2016-05" db="EMBL/GenBank/DDBJ databases">
        <title>Lichen genome sequencing reveals its rich biosynthetic potential.</title>
        <authorList>
            <person name="Bertrand R.L."/>
            <person name="Abdel-Hameed M."/>
            <person name="Sorensen J.L."/>
        </authorList>
    </citation>
    <scope>NUCLEOTIDE SEQUENCE</scope>
</reference>
<name>A0A1Z1C4R1_CLAUC</name>
<evidence type="ECO:0000313" key="5">
    <source>
        <dbReference type="EMBL" id="AUW31363.1"/>
    </source>
</evidence>
<evidence type="ECO:0000256" key="2">
    <source>
        <dbReference type="ARBA" id="ARBA00023445"/>
    </source>
</evidence>
<dbReference type="InterPro" id="IPR001509">
    <property type="entry name" value="Epimerase_deHydtase"/>
</dbReference>
<evidence type="ECO:0000256" key="1">
    <source>
        <dbReference type="ARBA" id="ARBA00023002"/>
    </source>
</evidence>
<reference evidence="5" key="2">
    <citation type="submission" date="2017-12" db="EMBL/GenBank/DDBJ databases">
        <title>Genome Sequencing Reveals a Rich Biosynthetic Potential.</title>
        <authorList>
            <person name="Bertrand R.L."/>
            <person name="Abdel-Hameed M.E."/>
            <person name="Sorensen J.L."/>
        </authorList>
    </citation>
    <scope>NUCLEOTIDE SEQUENCE</scope>
</reference>